<dbReference type="EMBL" id="MDCE01000035">
    <property type="protein sequence ID" value="PPV05196.1"/>
    <property type="molecule type" value="Genomic_DNA"/>
</dbReference>
<proteinExistence type="predicted"/>
<evidence type="ECO:0000313" key="2">
    <source>
        <dbReference type="Proteomes" id="UP000239710"/>
    </source>
</evidence>
<sequence>MPVQAAQRQQFIPNGRFDQRREQGGASVTLDETLAIPGMQAAWRSLAFFHQRSWKVYDIPLVQRFVFGLVETVDEGIAQPFRGCGPVEIWRSRLAACNGFPVTQVSCTRWQQAWVGLNHVQEMSDGYRGLAQVEPVEARPTLQQGIKAFRGEYLLRRSLTDQA</sequence>
<comment type="caution">
    <text evidence="1">The sequence shown here is derived from an EMBL/GenBank/DDBJ whole genome shotgun (WGS) entry which is preliminary data.</text>
</comment>
<accession>A0ABX5BMJ5</accession>
<dbReference type="Proteomes" id="UP000239710">
    <property type="component" value="Unassembled WGS sequence"/>
</dbReference>
<evidence type="ECO:0000313" key="1">
    <source>
        <dbReference type="EMBL" id="PPV05196.1"/>
    </source>
</evidence>
<protein>
    <submittedName>
        <fullName evidence="1">Uncharacterized protein</fullName>
    </submittedName>
</protein>
<organism evidence="1 2">
    <name type="scientific">Xanthomonas bromi</name>
    <dbReference type="NCBI Taxonomy" id="56449"/>
    <lineage>
        <taxon>Bacteria</taxon>
        <taxon>Pseudomonadati</taxon>
        <taxon>Pseudomonadota</taxon>
        <taxon>Gammaproteobacteria</taxon>
        <taxon>Lysobacterales</taxon>
        <taxon>Lysobacteraceae</taxon>
        <taxon>Xanthomonas</taxon>
    </lineage>
</organism>
<gene>
    <name evidence="1" type="ORF">XbrCFBP1976_18390</name>
</gene>
<keyword evidence="2" id="KW-1185">Reference proteome</keyword>
<name>A0ABX5BMJ5_9XANT</name>
<reference evidence="1 2" key="1">
    <citation type="submission" date="2016-08" db="EMBL/GenBank/DDBJ databases">
        <title>Evolution of the type three secretion system and type three effector repertoires in Xanthomonas.</title>
        <authorList>
            <person name="Merda D."/>
            <person name="Briand M."/>
            <person name="Bosis E."/>
            <person name="Rousseau C."/>
            <person name="Portier P."/>
            <person name="Jacques M.-A."/>
            <person name="Fischer-Le Saux M."/>
        </authorList>
    </citation>
    <scope>NUCLEOTIDE SEQUENCE [LARGE SCALE GENOMIC DNA]</scope>
    <source>
        <strain evidence="1 2">CFBP1976</strain>
    </source>
</reference>